<organism evidence="2 3">
    <name type="scientific">Thyridium curvatum</name>
    <dbReference type="NCBI Taxonomy" id="1093900"/>
    <lineage>
        <taxon>Eukaryota</taxon>
        <taxon>Fungi</taxon>
        <taxon>Dikarya</taxon>
        <taxon>Ascomycota</taxon>
        <taxon>Pezizomycotina</taxon>
        <taxon>Sordariomycetes</taxon>
        <taxon>Sordariomycetidae</taxon>
        <taxon>Thyridiales</taxon>
        <taxon>Thyridiaceae</taxon>
        <taxon>Thyridium</taxon>
    </lineage>
</organism>
<sequence>MAFAAAAAGPGNEATVSCNSEPAGTISSISSQSHDASGAEQSTSEEQNSPSPVSTAPSIDDINSSLDPFIPAGTKKYMLLCVNTGLRQIKLANVDVTDADDGLEIFQRLRKAYVELRGNKAMNRLMKPTTMHYVKVREAGAPVQILEEETNVDACTVPTLSSPQVRGVRRELHYRFHPI</sequence>
<dbReference type="AlphaFoldDB" id="A0A507B8G1"/>
<dbReference type="RefSeq" id="XP_030997137.1">
    <property type="nucleotide sequence ID" value="XM_031138813.1"/>
</dbReference>
<evidence type="ECO:0000256" key="1">
    <source>
        <dbReference type="SAM" id="MobiDB-lite"/>
    </source>
</evidence>
<dbReference type="InParanoid" id="A0A507B8G1"/>
<name>A0A507B8G1_9PEZI</name>
<dbReference type="GeneID" id="41971853"/>
<reference evidence="2 3" key="1">
    <citation type="submission" date="2019-06" db="EMBL/GenBank/DDBJ databases">
        <title>Draft genome sequence of the filamentous fungus Phialemoniopsis curvata isolated from diesel fuel.</title>
        <authorList>
            <person name="Varaljay V.A."/>
            <person name="Lyon W.J."/>
            <person name="Crouch A.L."/>
            <person name="Drake C.E."/>
            <person name="Hollomon J.M."/>
            <person name="Nadeau L.J."/>
            <person name="Nunn H.S."/>
            <person name="Stevenson B.S."/>
            <person name="Bojanowski C.L."/>
            <person name="Crookes-Goodson W.J."/>
        </authorList>
    </citation>
    <scope>NUCLEOTIDE SEQUENCE [LARGE SCALE GENOMIC DNA]</scope>
    <source>
        <strain evidence="2 3">D216</strain>
    </source>
</reference>
<evidence type="ECO:0000313" key="2">
    <source>
        <dbReference type="EMBL" id="TPX15426.1"/>
    </source>
</evidence>
<dbReference type="Proteomes" id="UP000319257">
    <property type="component" value="Unassembled WGS sequence"/>
</dbReference>
<accession>A0A507B8G1</accession>
<feature type="region of interest" description="Disordered" evidence="1">
    <location>
        <begin position="1"/>
        <end position="61"/>
    </location>
</feature>
<dbReference type="OrthoDB" id="409136at2759"/>
<protein>
    <submittedName>
        <fullName evidence="2">Uncharacterized protein</fullName>
    </submittedName>
</protein>
<dbReference type="EMBL" id="SKBQ01000021">
    <property type="protein sequence ID" value="TPX15426.1"/>
    <property type="molecule type" value="Genomic_DNA"/>
</dbReference>
<gene>
    <name evidence="2" type="ORF">E0L32_004406</name>
</gene>
<feature type="compositionally biased region" description="Polar residues" evidence="1">
    <location>
        <begin position="39"/>
        <end position="61"/>
    </location>
</feature>
<keyword evidence="3" id="KW-1185">Reference proteome</keyword>
<proteinExistence type="predicted"/>
<comment type="caution">
    <text evidence="2">The sequence shown here is derived from an EMBL/GenBank/DDBJ whole genome shotgun (WGS) entry which is preliminary data.</text>
</comment>
<evidence type="ECO:0000313" key="3">
    <source>
        <dbReference type="Proteomes" id="UP000319257"/>
    </source>
</evidence>